<dbReference type="InterPro" id="IPR051554">
    <property type="entry name" value="Acetyltransferase_Eis"/>
</dbReference>
<organism evidence="2 3">
    <name type="scientific">Alkalicoccus luteus</name>
    <dbReference type="NCBI Taxonomy" id="1237094"/>
    <lineage>
        <taxon>Bacteria</taxon>
        <taxon>Bacillati</taxon>
        <taxon>Bacillota</taxon>
        <taxon>Bacilli</taxon>
        <taxon>Bacillales</taxon>
        <taxon>Bacillaceae</taxon>
        <taxon>Alkalicoccus</taxon>
    </lineage>
</organism>
<dbReference type="InterPro" id="IPR000182">
    <property type="entry name" value="GNAT_dom"/>
</dbReference>
<dbReference type="InterPro" id="IPR016181">
    <property type="entry name" value="Acyl_CoA_acyltransferase"/>
</dbReference>
<protein>
    <submittedName>
        <fullName evidence="2">GNAT family N-acetyltransferase</fullName>
    </submittedName>
</protein>
<gene>
    <name evidence="2" type="ORF">HCN83_14290</name>
</gene>
<accession>A0A969PWF0</accession>
<dbReference type="Pfam" id="PF13527">
    <property type="entry name" value="Acetyltransf_9"/>
    <property type="match status" value="1"/>
</dbReference>
<dbReference type="PANTHER" id="PTHR37817:SF1">
    <property type="entry name" value="N-ACETYLTRANSFERASE EIS"/>
    <property type="match status" value="1"/>
</dbReference>
<name>A0A969PWF0_9BACI</name>
<dbReference type="GO" id="GO:0034069">
    <property type="term" value="F:aminoglycoside N-acetyltransferase activity"/>
    <property type="evidence" value="ECO:0007669"/>
    <property type="project" value="TreeGrafter"/>
</dbReference>
<dbReference type="Gene3D" id="3.30.1050.10">
    <property type="entry name" value="SCP2 sterol-binding domain"/>
    <property type="match status" value="1"/>
</dbReference>
<dbReference type="RefSeq" id="WP_168008511.1">
    <property type="nucleotide sequence ID" value="NZ_JAATHJ010000029.1"/>
</dbReference>
<dbReference type="PANTHER" id="PTHR37817">
    <property type="entry name" value="N-ACETYLTRANSFERASE EIS"/>
    <property type="match status" value="1"/>
</dbReference>
<dbReference type="InterPro" id="IPR041380">
    <property type="entry name" value="Acetyltransf_17"/>
</dbReference>
<dbReference type="SUPFAM" id="SSF55729">
    <property type="entry name" value="Acyl-CoA N-acyltransferases (Nat)"/>
    <property type="match status" value="1"/>
</dbReference>
<reference evidence="2 3" key="1">
    <citation type="submission" date="2020-03" db="EMBL/GenBank/DDBJ databases">
        <title>Assessment of the enzymatic potential of alkaline-tolerant lipase obtained from Bacillus luteus H11 (technogenic soil) for the bioremediation of saline soils contaminated with petroleum substances.</title>
        <authorList>
            <person name="Kalwasinska A."/>
        </authorList>
    </citation>
    <scope>NUCLEOTIDE SEQUENCE [LARGE SCALE GENOMIC DNA]</scope>
    <source>
        <strain evidence="2 3">H11</strain>
    </source>
</reference>
<feature type="domain" description="N-acetyltransferase" evidence="1">
    <location>
        <begin position="1"/>
        <end position="147"/>
    </location>
</feature>
<dbReference type="InterPro" id="IPR025559">
    <property type="entry name" value="Eis_dom"/>
</dbReference>
<evidence type="ECO:0000259" key="1">
    <source>
        <dbReference type="PROSITE" id="PS51186"/>
    </source>
</evidence>
<evidence type="ECO:0000313" key="3">
    <source>
        <dbReference type="Proteomes" id="UP000752012"/>
    </source>
</evidence>
<dbReference type="InterPro" id="IPR036527">
    <property type="entry name" value="SCP2_sterol-bd_dom_sf"/>
</dbReference>
<dbReference type="Pfam" id="PF17668">
    <property type="entry name" value="Acetyltransf_17"/>
    <property type="match status" value="1"/>
</dbReference>
<dbReference type="PROSITE" id="PS51186">
    <property type="entry name" value="GNAT"/>
    <property type="match status" value="1"/>
</dbReference>
<evidence type="ECO:0000313" key="2">
    <source>
        <dbReference type="EMBL" id="NJP38734.1"/>
    </source>
</evidence>
<dbReference type="Gene3D" id="3.40.630.30">
    <property type="match status" value="2"/>
</dbReference>
<dbReference type="EMBL" id="JAATHJ010000029">
    <property type="protein sequence ID" value="NJP38734.1"/>
    <property type="molecule type" value="Genomic_DNA"/>
</dbReference>
<dbReference type="Pfam" id="PF13530">
    <property type="entry name" value="SCP2_2"/>
    <property type="match status" value="1"/>
</dbReference>
<comment type="caution">
    <text evidence="2">The sequence shown here is derived from an EMBL/GenBank/DDBJ whole genome shotgun (WGS) entry which is preliminary data.</text>
</comment>
<dbReference type="CDD" id="cd04301">
    <property type="entry name" value="NAT_SF"/>
    <property type="match status" value="1"/>
</dbReference>
<proteinExistence type="predicted"/>
<dbReference type="AlphaFoldDB" id="A0A969PWF0"/>
<keyword evidence="3" id="KW-1185">Reference proteome</keyword>
<dbReference type="Proteomes" id="UP000752012">
    <property type="component" value="Unassembled WGS sequence"/>
</dbReference>
<dbReference type="SUPFAM" id="SSF55718">
    <property type="entry name" value="SCP-like"/>
    <property type="match status" value="1"/>
</dbReference>
<dbReference type="GO" id="GO:0030649">
    <property type="term" value="P:aminoglycoside antibiotic catabolic process"/>
    <property type="evidence" value="ECO:0007669"/>
    <property type="project" value="TreeGrafter"/>
</dbReference>
<sequence>MEIRRLRSSEAEHAIRMSEFAFQYEMTEEQRRARLADMNPQETWVIEENGVVVSKAAVLPMDVYFYDMSIPAGGVSGVATWPEERRRGHVGKLLYHSLQQMRKEGRLLSLLYPFSIPFYRRFGWELYADQEACTLKREQFPLFEPSDGSVSRITPDAQKIGPVYDQWASNINGSVVRSAEWWRKNTFKRKPGTCAVYSRGNDIRGYMIYEMKDRKMTVHEMIWLDADARKGLMGYIRNHDSMADTVSITGRAHDMMPFLLPDPKVERSVSSYFMARIVSCEPLLSLLPLHLKTNESIMLHVTDEFCPWNDGTYILAADSGPPSRVRFFPPRNEEDRSLRQLSKKGIKLDINMLSAIIMGAQKPVRLWEEGMIEGEEEMVRLLQRALPDYPPFIYDFF</sequence>